<gene>
    <name evidence="2" type="ORF">KC19_10G007900</name>
</gene>
<accession>A0A8T0GHW1</accession>
<comment type="caution">
    <text evidence="2">The sequence shown here is derived from an EMBL/GenBank/DDBJ whole genome shotgun (WGS) entry which is preliminary data.</text>
</comment>
<evidence type="ECO:0000256" key="1">
    <source>
        <dbReference type="SAM" id="MobiDB-lite"/>
    </source>
</evidence>
<feature type="region of interest" description="Disordered" evidence="1">
    <location>
        <begin position="1"/>
        <end position="20"/>
    </location>
</feature>
<dbReference type="Proteomes" id="UP000822688">
    <property type="component" value="Chromosome 10"/>
</dbReference>
<feature type="compositionally biased region" description="Acidic residues" evidence="1">
    <location>
        <begin position="191"/>
        <end position="206"/>
    </location>
</feature>
<dbReference type="AlphaFoldDB" id="A0A8T0GHW1"/>
<sequence>MRREGRLRGTPTNKSRRTGGRCRLGRDRCFDHLSGKSWEKRKHRCKRFATDLNTNPVLADFFLVPALTLLRGGYDDEEYERSFPRVEEDEGAVQLAILDVTVNSMIEAAFIKLHGGKGGGFEAEEYAAMAFTSDELGGGARIDHLADDAGLDIAAIELAFQRQLGIFENAVEGSGFSEFATQGWSTLSEESWSEVELSESDDENSADDWSVVDLDEA</sequence>
<evidence type="ECO:0000313" key="3">
    <source>
        <dbReference type="Proteomes" id="UP000822688"/>
    </source>
</evidence>
<evidence type="ECO:0000313" key="2">
    <source>
        <dbReference type="EMBL" id="KAG0558147.1"/>
    </source>
</evidence>
<feature type="region of interest" description="Disordered" evidence="1">
    <location>
        <begin position="190"/>
        <end position="217"/>
    </location>
</feature>
<keyword evidence="3" id="KW-1185">Reference proteome</keyword>
<protein>
    <submittedName>
        <fullName evidence="2">Uncharacterized protein</fullName>
    </submittedName>
</protein>
<reference evidence="2" key="1">
    <citation type="submission" date="2020-06" db="EMBL/GenBank/DDBJ databases">
        <title>WGS assembly of Ceratodon purpureus strain R40.</title>
        <authorList>
            <person name="Carey S.B."/>
            <person name="Jenkins J."/>
            <person name="Shu S."/>
            <person name="Lovell J.T."/>
            <person name="Sreedasyam A."/>
            <person name="Maumus F."/>
            <person name="Tiley G.P."/>
            <person name="Fernandez-Pozo N."/>
            <person name="Barry K."/>
            <person name="Chen C."/>
            <person name="Wang M."/>
            <person name="Lipzen A."/>
            <person name="Daum C."/>
            <person name="Saski C.A."/>
            <person name="Payton A.C."/>
            <person name="Mcbreen J.C."/>
            <person name="Conrad R.E."/>
            <person name="Kollar L.M."/>
            <person name="Olsson S."/>
            <person name="Huttunen S."/>
            <person name="Landis J.B."/>
            <person name="Wickett N.J."/>
            <person name="Johnson M.G."/>
            <person name="Rensing S.A."/>
            <person name="Grimwood J."/>
            <person name="Schmutz J."/>
            <person name="Mcdaniel S.F."/>
        </authorList>
    </citation>
    <scope>NUCLEOTIDE SEQUENCE</scope>
    <source>
        <strain evidence="2">R40</strain>
    </source>
</reference>
<proteinExistence type="predicted"/>
<name>A0A8T0GHW1_CERPU</name>
<dbReference type="EMBL" id="CM026431">
    <property type="protein sequence ID" value="KAG0558147.1"/>
    <property type="molecule type" value="Genomic_DNA"/>
</dbReference>
<organism evidence="2 3">
    <name type="scientific">Ceratodon purpureus</name>
    <name type="common">Fire moss</name>
    <name type="synonym">Dicranum purpureum</name>
    <dbReference type="NCBI Taxonomy" id="3225"/>
    <lineage>
        <taxon>Eukaryota</taxon>
        <taxon>Viridiplantae</taxon>
        <taxon>Streptophyta</taxon>
        <taxon>Embryophyta</taxon>
        <taxon>Bryophyta</taxon>
        <taxon>Bryophytina</taxon>
        <taxon>Bryopsida</taxon>
        <taxon>Dicranidae</taxon>
        <taxon>Pseudoditrichales</taxon>
        <taxon>Ditrichaceae</taxon>
        <taxon>Ceratodon</taxon>
    </lineage>
</organism>